<dbReference type="Gene3D" id="2.60.40.10">
    <property type="entry name" value="Immunoglobulins"/>
    <property type="match status" value="1"/>
</dbReference>
<evidence type="ECO:0000256" key="1">
    <source>
        <dbReference type="SAM" id="MobiDB-lite"/>
    </source>
</evidence>
<dbReference type="GO" id="GO:0016020">
    <property type="term" value="C:membrane"/>
    <property type="evidence" value="ECO:0007669"/>
    <property type="project" value="InterPro"/>
</dbReference>
<dbReference type="InterPro" id="IPR002860">
    <property type="entry name" value="BNR_rpt"/>
</dbReference>
<protein>
    <recommendedName>
        <fullName evidence="2">Dystroglycan-type cadherin-like domain-containing protein</fullName>
    </recommendedName>
</protein>
<reference evidence="3 4" key="1">
    <citation type="submission" date="2020-04" db="EMBL/GenBank/DDBJ databases">
        <title>Description of novel Gluconacetobacter.</title>
        <authorList>
            <person name="Sombolestani A."/>
        </authorList>
    </citation>
    <scope>NUCLEOTIDE SEQUENCE [LARGE SCALE GENOMIC DNA]</scope>
    <source>
        <strain evidence="3 4">LMG 27801</strain>
    </source>
</reference>
<organism evidence="3 4">
    <name type="scientific">Gluconacetobacter aggeris</name>
    <dbReference type="NCBI Taxonomy" id="1286186"/>
    <lineage>
        <taxon>Bacteria</taxon>
        <taxon>Pseudomonadati</taxon>
        <taxon>Pseudomonadota</taxon>
        <taxon>Alphaproteobacteria</taxon>
        <taxon>Acetobacterales</taxon>
        <taxon>Acetobacteraceae</taxon>
        <taxon>Gluconacetobacter</taxon>
    </lineage>
</organism>
<dbReference type="Pfam" id="PF05345">
    <property type="entry name" value="He_PIG"/>
    <property type="match status" value="1"/>
</dbReference>
<dbReference type="RefSeq" id="WP_338030428.1">
    <property type="nucleotide sequence ID" value="NZ_JABEQD010000006.1"/>
</dbReference>
<dbReference type="InterPro" id="IPR006644">
    <property type="entry name" value="Cadg"/>
</dbReference>
<dbReference type="Proteomes" id="UP000559860">
    <property type="component" value="Unassembled WGS sequence"/>
</dbReference>
<dbReference type="EMBL" id="JABEQD010000006">
    <property type="protein sequence ID" value="MBB2168714.1"/>
    <property type="molecule type" value="Genomic_DNA"/>
</dbReference>
<dbReference type="InterPro" id="IPR036278">
    <property type="entry name" value="Sialidase_sf"/>
</dbReference>
<sequence length="715" mass="72697">NATGSIANTLAGIAITADAATPDQGTWRYSTDGGKSWTTLPSDLSPTNALVLPQSAQLQFVPAPNYNGQPGGLTATLIDSSTDVPVYTDATGTPVTGAQIATATTARSGVDVSHPGGTTALSVNSVPLTTIVAPVNDAPTMTGAPTMPSEPEDTTSAAPGSTVASLLGPVFADTADQQKSAGNATGSTANTLAGMAITGDAADPATQGAWRYSTDGGQTWTALPANLSSTNALVLSGNAQLDFVPVANFNGQPGGLTTQVIDSSNAAQGAAPLYTDPTTGNPVYGADLANATNPIAQTGVDVSHAGGTSSISATTEPLTIQVTPVNDAPIASGSATLAAGTEDATGPARTVGSLFGGNFSDTADQQKSAGNATGSIANTLAGIAITADAATPDQGTWRYSTDGGKSWQPIDPATLSPNSAIILPDNAQLSFQPASNFNGSPGKLTVALIETGSTLINGTDASRADVSALMNDPTSAVSNGTVTLGTTVINTRPQGSSNLSSATGSDGLSSASMVVSSVDDAFNTAFDRGIAAAHQTWIRGSVTNSFITVDQASNIPVPMGAFMTENGTEAQLQLTASQADGSPLPDWLSFNAQSRLFNGTAPDNAFGSLDLKVVGRDAFGHEAQVDIHIVIGHQHQLMDMIDLQATPRTIQQAFDVIQNDINRLFLDSHITPIDRQPAGHGKPSLRSQLRHLGAKAHQRDARALLDRRALHNAEP</sequence>
<feature type="domain" description="Dystroglycan-type cadherin-like" evidence="2">
    <location>
        <begin position="537"/>
        <end position="638"/>
    </location>
</feature>
<evidence type="ECO:0000259" key="2">
    <source>
        <dbReference type="SMART" id="SM00736"/>
    </source>
</evidence>
<comment type="caution">
    <text evidence="3">The sequence shown here is derived from an EMBL/GenBank/DDBJ whole genome shotgun (WGS) entry which is preliminary data.</text>
</comment>
<dbReference type="SMART" id="SM00736">
    <property type="entry name" value="CADG"/>
    <property type="match status" value="1"/>
</dbReference>
<feature type="region of interest" description="Disordered" evidence="1">
    <location>
        <begin position="140"/>
        <end position="162"/>
    </location>
</feature>
<gene>
    <name evidence="3" type="ORF">HLH36_10160</name>
</gene>
<dbReference type="SUPFAM" id="SSF50939">
    <property type="entry name" value="Sialidases"/>
    <property type="match status" value="1"/>
</dbReference>
<feature type="non-terminal residue" evidence="3">
    <location>
        <position position="1"/>
    </location>
</feature>
<dbReference type="InterPro" id="IPR013783">
    <property type="entry name" value="Ig-like_fold"/>
</dbReference>
<accession>A0A7W4ITF1</accession>
<keyword evidence="4" id="KW-1185">Reference proteome</keyword>
<dbReference type="GO" id="GO:0005509">
    <property type="term" value="F:calcium ion binding"/>
    <property type="evidence" value="ECO:0007669"/>
    <property type="project" value="InterPro"/>
</dbReference>
<dbReference type="Pfam" id="PF02012">
    <property type="entry name" value="BNR"/>
    <property type="match status" value="2"/>
</dbReference>
<dbReference type="AlphaFoldDB" id="A0A7W4ITF1"/>
<dbReference type="SUPFAM" id="SSF49313">
    <property type="entry name" value="Cadherin-like"/>
    <property type="match status" value="1"/>
</dbReference>
<dbReference type="InterPro" id="IPR015919">
    <property type="entry name" value="Cadherin-like_sf"/>
</dbReference>
<proteinExistence type="predicted"/>
<evidence type="ECO:0000313" key="3">
    <source>
        <dbReference type="EMBL" id="MBB2168714.1"/>
    </source>
</evidence>
<name>A0A7W4ITF1_9PROT</name>
<evidence type="ECO:0000313" key="4">
    <source>
        <dbReference type="Proteomes" id="UP000559860"/>
    </source>
</evidence>